<dbReference type="GO" id="GO:0022857">
    <property type="term" value="F:transmembrane transporter activity"/>
    <property type="evidence" value="ECO:0007669"/>
    <property type="project" value="InterPro"/>
</dbReference>
<keyword evidence="10" id="KW-1185">Reference proteome</keyword>
<comment type="subcellular location">
    <subcellularLocation>
        <location evidence="1">Membrane</location>
        <topology evidence="1">Multi-pass membrane protein</topology>
    </subcellularLocation>
</comment>
<dbReference type="InterPro" id="IPR000109">
    <property type="entry name" value="POT_fam"/>
</dbReference>
<reference evidence="9" key="1">
    <citation type="submission" date="2020-08" db="EMBL/GenBank/DDBJ databases">
        <title>Plant Genome Project.</title>
        <authorList>
            <person name="Zhang R.-G."/>
        </authorList>
    </citation>
    <scope>NUCLEOTIDE SEQUENCE</scope>
    <source>
        <strain evidence="9">WSP0</strain>
        <tissue evidence="9">Leaf</tissue>
    </source>
</reference>
<dbReference type="SUPFAM" id="SSF103473">
    <property type="entry name" value="MFS general substrate transporter"/>
    <property type="match status" value="1"/>
</dbReference>
<accession>A0AAV6JT42</accession>
<evidence type="ECO:0000313" key="9">
    <source>
        <dbReference type="EMBL" id="KAG5542299.1"/>
    </source>
</evidence>
<dbReference type="PANTHER" id="PTHR11654">
    <property type="entry name" value="OLIGOPEPTIDE TRANSPORTER-RELATED"/>
    <property type="match status" value="1"/>
</dbReference>
<dbReference type="EMBL" id="JACTNZ010000007">
    <property type="protein sequence ID" value="KAG5542299.1"/>
    <property type="molecule type" value="Genomic_DNA"/>
</dbReference>
<dbReference type="AlphaFoldDB" id="A0AAV6JT42"/>
<dbReference type="Pfam" id="PF00854">
    <property type="entry name" value="PTR2"/>
    <property type="match status" value="1"/>
</dbReference>
<evidence type="ECO:0000256" key="4">
    <source>
        <dbReference type="ARBA" id="ARBA00022989"/>
    </source>
</evidence>
<feature type="transmembrane region" description="Helical" evidence="8">
    <location>
        <begin position="338"/>
        <end position="358"/>
    </location>
</feature>
<sequence length="416" mass="47116">MVMLCISAFHPIAGDMTGIYFVPVVILIAVGKAGGVPVLEGFLVGQLTAHEPRQLLDIDEGRVNARKTVWWFTASLLCKFITPVFFGSFGWRVTFMVSTLVMGIGYFLFLCCIPLCHHRSVDEAATTSETSRASPEENTNNGPTPAVSRGRRLKEQWKLRIKKIKEQWKPLSVMIPMWTTFLVFGLVLSTGNTFFTEQGNNMDGTVSIYTLIMIRNIIKATLSSSFSTLLFKYTPKPLKTKSIKVGILTAMVVSVFCCSVAWRVEIHRLRAIEDSKFCVKFNQDDHAVVPMSILRLLPQFCLLGLMEGIGKQGLDLFFEVQVPDDVPMQKYGSALNEAVIGFGSFLNALLVYRLKSWFGDTLNCSSRLDYYYQMLMVLSFVNLLCNWFVTTRYWDKKETRDDVEGNQEMEIELRVE</sequence>
<comment type="similarity">
    <text evidence="2">Belongs to the major facilitator superfamily. Proton-dependent oligopeptide transporter (POT/PTR) (TC 2.A.17) family.</text>
</comment>
<feature type="transmembrane region" description="Helical" evidence="8">
    <location>
        <begin position="208"/>
        <end position="231"/>
    </location>
</feature>
<feature type="transmembrane region" description="Helical" evidence="8">
    <location>
        <begin position="95"/>
        <end position="116"/>
    </location>
</feature>
<name>A0AAV6JT42_9ERIC</name>
<keyword evidence="3 8" id="KW-0812">Transmembrane</keyword>
<evidence type="ECO:0000313" key="10">
    <source>
        <dbReference type="Proteomes" id="UP000823749"/>
    </source>
</evidence>
<keyword evidence="5 8" id="KW-0472">Membrane</keyword>
<feature type="transmembrane region" description="Helical" evidence="8">
    <location>
        <begin position="243"/>
        <end position="262"/>
    </location>
</feature>
<dbReference type="Proteomes" id="UP000823749">
    <property type="component" value="Chromosome 7"/>
</dbReference>
<evidence type="ECO:0000256" key="5">
    <source>
        <dbReference type="ARBA" id="ARBA00023136"/>
    </source>
</evidence>
<organism evidence="9 10">
    <name type="scientific">Rhododendron griersonianum</name>
    <dbReference type="NCBI Taxonomy" id="479676"/>
    <lineage>
        <taxon>Eukaryota</taxon>
        <taxon>Viridiplantae</taxon>
        <taxon>Streptophyta</taxon>
        <taxon>Embryophyta</taxon>
        <taxon>Tracheophyta</taxon>
        <taxon>Spermatophyta</taxon>
        <taxon>Magnoliopsida</taxon>
        <taxon>eudicotyledons</taxon>
        <taxon>Gunneridae</taxon>
        <taxon>Pentapetalae</taxon>
        <taxon>asterids</taxon>
        <taxon>Ericales</taxon>
        <taxon>Ericaceae</taxon>
        <taxon>Ericoideae</taxon>
        <taxon>Rhodoreae</taxon>
        <taxon>Rhododendron</taxon>
    </lineage>
</organism>
<proteinExistence type="inferred from homology"/>
<dbReference type="Gene3D" id="1.20.1250.20">
    <property type="entry name" value="MFS general substrate transporter like domains"/>
    <property type="match status" value="1"/>
</dbReference>
<evidence type="ECO:0000256" key="2">
    <source>
        <dbReference type="ARBA" id="ARBA00005982"/>
    </source>
</evidence>
<evidence type="ECO:0000256" key="3">
    <source>
        <dbReference type="ARBA" id="ARBA00022692"/>
    </source>
</evidence>
<evidence type="ECO:0000256" key="8">
    <source>
        <dbReference type="SAM" id="Phobius"/>
    </source>
</evidence>
<gene>
    <name evidence="9" type="ORF">RHGRI_021987</name>
</gene>
<evidence type="ECO:0000256" key="1">
    <source>
        <dbReference type="ARBA" id="ARBA00004141"/>
    </source>
</evidence>
<keyword evidence="4 8" id="KW-1133">Transmembrane helix</keyword>
<evidence type="ECO:0000256" key="7">
    <source>
        <dbReference type="SAM" id="MobiDB-lite"/>
    </source>
</evidence>
<evidence type="ECO:0008006" key="11">
    <source>
        <dbReference type="Google" id="ProtNLM"/>
    </source>
</evidence>
<comment type="caution">
    <text evidence="9">The sequence shown here is derived from an EMBL/GenBank/DDBJ whole genome shotgun (WGS) entry which is preliminary data.</text>
</comment>
<dbReference type="InterPro" id="IPR036259">
    <property type="entry name" value="MFS_trans_sf"/>
</dbReference>
<comment type="similarity">
    <text evidence="6">Belongs to the major facilitator superfamily. Phosphate:H(+) symporter (TC 2.A.1.9) family.</text>
</comment>
<feature type="compositionally biased region" description="Polar residues" evidence="7">
    <location>
        <begin position="127"/>
        <end position="143"/>
    </location>
</feature>
<feature type="transmembrane region" description="Helical" evidence="8">
    <location>
        <begin position="370"/>
        <end position="389"/>
    </location>
</feature>
<evidence type="ECO:0000256" key="6">
    <source>
        <dbReference type="ARBA" id="ARBA00044504"/>
    </source>
</evidence>
<feature type="region of interest" description="Disordered" evidence="7">
    <location>
        <begin position="127"/>
        <end position="150"/>
    </location>
</feature>
<feature type="transmembrane region" description="Helical" evidence="8">
    <location>
        <begin position="68"/>
        <end position="89"/>
    </location>
</feature>
<feature type="transmembrane region" description="Helical" evidence="8">
    <location>
        <begin position="168"/>
        <end position="188"/>
    </location>
</feature>
<dbReference type="GO" id="GO:0016020">
    <property type="term" value="C:membrane"/>
    <property type="evidence" value="ECO:0007669"/>
    <property type="project" value="UniProtKB-SubCell"/>
</dbReference>
<protein>
    <recommendedName>
        <fullName evidence="11">Major facilitator superfamily protein</fullName>
    </recommendedName>
</protein>